<accession>A0ABV0YM20</accession>
<reference evidence="1 2" key="1">
    <citation type="submission" date="2021-06" db="EMBL/GenBank/DDBJ databases">
        <authorList>
            <person name="Palmer J.M."/>
        </authorList>
    </citation>
    <scope>NUCLEOTIDE SEQUENCE [LARGE SCALE GENOMIC DNA]</scope>
    <source>
        <strain evidence="1 2">AS_MEX2019</strain>
        <tissue evidence="1">Muscle</tissue>
    </source>
</reference>
<protein>
    <submittedName>
        <fullName evidence="1">Uncharacterized protein</fullName>
    </submittedName>
</protein>
<dbReference type="Proteomes" id="UP001469553">
    <property type="component" value="Unassembled WGS sequence"/>
</dbReference>
<name>A0ABV0YM20_9TELE</name>
<organism evidence="1 2">
    <name type="scientific">Ameca splendens</name>
    <dbReference type="NCBI Taxonomy" id="208324"/>
    <lineage>
        <taxon>Eukaryota</taxon>
        <taxon>Metazoa</taxon>
        <taxon>Chordata</taxon>
        <taxon>Craniata</taxon>
        <taxon>Vertebrata</taxon>
        <taxon>Euteleostomi</taxon>
        <taxon>Actinopterygii</taxon>
        <taxon>Neopterygii</taxon>
        <taxon>Teleostei</taxon>
        <taxon>Neoteleostei</taxon>
        <taxon>Acanthomorphata</taxon>
        <taxon>Ovalentaria</taxon>
        <taxon>Atherinomorphae</taxon>
        <taxon>Cyprinodontiformes</taxon>
        <taxon>Goodeidae</taxon>
        <taxon>Ameca</taxon>
    </lineage>
</organism>
<evidence type="ECO:0000313" key="2">
    <source>
        <dbReference type="Proteomes" id="UP001469553"/>
    </source>
</evidence>
<sequence>MRYNCAKNMTYIPNGGVDMRRDTDRRGSTVQIAMLWMPLHLETFSSFQVPPADANYRQNRNSRTRRCFHTEIQTCKSRTCQTEFRRTHTKFSSLLQTALTLLKNFLSFSLHYLLGSPR</sequence>
<keyword evidence="2" id="KW-1185">Reference proteome</keyword>
<gene>
    <name evidence="1" type="ORF">AMECASPLE_006342</name>
</gene>
<comment type="caution">
    <text evidence="1">The sequence shown here is derived from an EMBL/GenBank/DDBJ whole genome shotgun (WGS) entry which is preliminary data.</text>
</comment>
<dbReference type="EMBL" id="JAHRIP010037924">
    <property type="protein sequence ID" value="MEQ2294675.1"/>
    <property type="molecule type" value="Genomic_DNA"/>
</dbReference>
<proteinExistence type="predicted"/>
<evidence type="ECO:0000313" key="1">
    <source>
        <dbReference type="EMBL" id="MEQ2294675.1"/>
    </source>
</evidence>